<dbReference type="PANTHER" id="PTHR13124">
    <property type="entry name" value="39S RIBOSOMAL PROTEIN L46, MITOCHONDRIAL PRECURSOR-RELATED"/>
    <property type="match status" value="1"/>
</dbReference>
<keyword evidence="1" id="KW-0687">Ribonucleoprotein</keyword>
<proteinExistence type="predicted"/>
<dbReference type="AlphaFoldDB" id="A0A6G1S3E5"/>
<protein>
    <submittedName>
        <fullName evidence="1">39S ribosomal protein L46, mitochondrial</fullName>
    </submittedName>
</protein>
<accession>A0A6G1S3E5</accession>
<keyword evidence="1" id="KW-0689">Ribosomal protein</keyword>
<dbReference type="Gene3D" id="3.90.79.10">
    <property type="entry name" value="Nucleoside Triphosphate Pyrophosphohydrolase"/>
    <property type="match status" value="1"/>
</dbReference>
<organism evidence="1">
    <name type="scientific">Aceria tosichella</name>
    <name type="common">wheat curl mite</name>
    <dbReference type="NCBI Taxonomy" id="561515"/>
    <lineage>
        <taxon>Eukaryota</taxon>
        <taxon>Metazoa</taxon>
        <taxon>Ecdysozoa</taxon>
        <taxon>Arthropoda</taxon>
        <taxon>Chelicerata</taxon>
        <taxon>Arachnida</taxon>
        <taxon>Acari</taxon>
        <taxon>Acariformes</taxon>
        <taxon>Trombidiformes</taxon>
        <taxon>Prostigmata</taxon>
        <taxon>Eupodina</taxon>
        <taxon>Eriophyoidea</taxon>
        <taxon>Eriophyidae</taxon>
        <taxon>Eriophyinae</taxon>
        <taxon>Aceriini</taxon>
        <taxon>Aceria</taxon>
    </lineage>
</organism>
<dbReference type="GO" id="GO:0003735">
    <property type="term" value="F:structural constituent of ribosome"/>
    <property type="evidence" value="ECO:0007669"/>
    <property type="project" value="InterPro"/>
</dbReference>
<name>A0A6G1S3E5_9ACAR</name>
<gene>
    <name evidence="1" type="primary">MRPL46</name>
    <name evidence="1" type="ORF">g.19137</name>
</gene>
<dbReference type="EMBL" id="GGYP01000108">
    <property type="protein sequence ID" value="MDE44879.1"/>
    <property type="molecule type" value="Transcribed_RNA"/>
</dbReference>
<dbReference type="InterPro" id="IPR040008">
    <property type="entry name" value="Ribosomal_mL46"/>
</dbReference>
<dbReference type="GO" id="GO:0005762">
    <property type="term" value="C:mitochondrial large ribosomal subunit"/>
    <property type="evidence" value="ECO:0007669"/>
    <property type="project" value="TreeGrafter"/>
</dbReference>
<dbReference type="PANTHER" id="PTHR13124:SF12">
    <property type="entry name" value="LARGE RIBOSOMAL SUBUNIT PROTEIN ML46"/>
    <property type="match status" value="1"/>
</dbReference>
<reference evidence="1" key="1">
    <citation type="submission" date="2018-10" db="EMBL/GenBank/DDBJ databases">
        <title>Transcriptome assembly of Aceria tosichella (Wheat curl mite) Type 2.</title>
        <authorList>
            <person name="Scully E.D."/>
            <person name="Geib S.M."/>
            <person name="Palmer N.A."/>
            <person name="Gupta A.K."/>
            <person name="Sarath G."/>
            <person name="Tatineni S."/>
        </authorList>
    </citation>
    <scope>NUCLEOTIDE SEQUENCE</scope>
    <source>
        <strain evidence="1">LincolnNE</strain>
    </source>
</reference>
<sequence>MTRWQVFSAVALRRLPELMPKKDPIVTKVQQIFDTLEASKSRYSQHEIQHIEDIKAKENEETDIIIRETAQDREDRWLKEKSDFKFGEYNDRLSKMQYLFVHTKFGTDIKDQWLLPQAEFDRKLGDSNLLDTARRALKDSLSIVNGYRIVSKVPSSVCSFKYPLKVREMIGYDGAKVFYLKAHLDQPDSSVLEATDDANNKSLKWMTREEALSNVSKTYIRGLSLGLLDECRVDVDEVFRKASKYVTTTRKLCANVN</sequence>
<evidence type="ECO:0000313" key="1">
    <source>
        <dbReference type="EMBL" id="MDE44879.1"/>
    </source>
</evidence>